<dbReference type="CDD" id="cd02958">
    <property type="entry name" value="UAS"/>
    <property type="match status" value="1"/>
</dbReference>
<dbReference type="Gene3D" id="3.40.30.10">
    <property type="entry name" value="Glutaredoxin"/>
    <property type="match status" value="1"/>
</dbReference>
<sequence length="386" mass="41920">MEEDNCAVFMSVTGSTVEQARQYLEMSNQDVDRAVELFFAMGTATTTTTTATGGGSGPAAGSGGSGEGDGVRDPIDIKQDTLYGDEFTQFDERAHRRTEKRLLEEHERAAAAFTKFESPTTTTSGRGAGTSGKKDGGAGALEALFEPPTDLLFEGSDLDAARAQATVDHKWILVNIQSASEFASHCLNRDTWSDPVVKEAVKSSFLMMQMYDTSDAGKKFLMWYRVSKLPCVAVLDPLTGSKMYSKEGQFVEPQTLLDDLLPFLDSSPMKFEGGGGKREATEATTTTAAEEEVVVVEEEPPAGHSDAVTVVVTLVDGSRAKRRFLKGSTLNQVFLYCKSQVPEARTGRTFRLVSRIPGLRLDDPSKTLEEAEVGGQVLMMDWTKKN</sequence>
<dbReference type="Gene3D" id="1.10.8.10">
    <property type="entry name" value="DNA helicase RuvA subunit, C-terminal domain"/>
    <property type="match status" value="1"/>
</dbReference>
<dbReference type="InterPro" id="IPR006577">
    <property type="entry name" value="UAS"/>
</dbReference>
<dbReference type="InterPro" id="IPR009060">
    <property type="entry name" value="UBA-like_sf"/>
</dbReference>
<dbReference type="SUPFAM" id="SSF52833">
    <property type="entry name" value="Thioredoxin-like"/>
    <property type="match status" value="1"/>
</dbReference>
<dbReference type="PROSITE" id="PS50033">
    <property type="entry name" value="UBX"/>
    <property type="match status" value="1"/>
</dbReference>
<dbReference type="Pfam" id="PF14555">
    <property type="entry name" value="UBA_4"/>
    <property type="match status" value="1"/>
</dbReference>
<gene>
    <name evidence="3" type="ORF">A3770_01p09520</name>
</gene>
<dbReference type="CDD" id="cd01767">
    <property type="entry name" value="UBX"/>
    <property type="match status" value="1"/>
</dbReference>
<dbReference type="Pfam" id="PF13899">
    <property type="entry name" value="Thioredoxin_7"/>
    <property type="match status" value="1"/>
</dbReference>
<evidence type="ECO:0000313" key="4">
    <source>
        <dbReference type="Proteomes" id="UP000316726"/>
    </source>
</evidence>
<feature type="compositionally biased region" description="Gly residues" evidence="1">
    <location>
        <begin position="52"/>
        <end position="68"/>
    </location>
</feature>
<dbReference type="Pfam" id="PF00789">
    <property type="entry name" value="UBX"/>
    <property type="match status" value="1"/>
</dbReference>
<dbReference type="PANTHER" id="PTHR23322">
    <property type="entry name" value="FAS-ASSOCIATED PROTEIN"/>
    <property type="match status" value="1"/>
</dbReference>
<dbReference type="SUPFAM" id="SSF54236">
    <property type="entry name" value="Ubiquitin-like"/>
    <property type="match status" value="1"/>
</dbReference>
<dbReference type="PANTHER" id="PTHR23322:SF6">
    <property type="entry name" value="UBX DOMAIN-CONTAINING PROTEIN 7"/>
    <property type="match status" value="1"/>
</dbReference>
<proteinExistence type="predicted"/>
<name>A0A5B8ME42_9CHLO</name>
<dbReference type="SUPFAM" id="SSF46934">
    <property type="entry name" value="UBA-like"/>
    <property type="match status" value="1"/>
</dbReference>
<dbReference type="InterPro" id="IPR036249">
    <property type="entry name" value="Thioredoxin-like_sf"/>
</dbReference>
<evidence type="ECO:0000313" key="3">
    <source>
        <dbReference type="EMBL" id="QDZ18434.1"/>
    </source>
</evidence>
<dbReference type="InterPro" id="IPR001012">
    <property type="entry name" value="UBX_dom"/>
</dbReference>
<dbReference type="InterPro" id="IPR050730">
    <property type="entry name" value="UBX_domain-protein"/>
</dbReference>
<dbReference type="Proteomes" id="UP000316726">
    <property type="component" value="Chromosome 1"/>
</dbReference>
<evidence type="ECO:0000259" key="2">
    <source>
        <dbReference type="PROSITE" id="PS50033"/>
    </source>
</evidence>
<organism evidence="3 4">
    <name type="scientific">Chloropicon primus</name>
    <dbReference type="NCBI Taxonomy" id="1764295"/>
    <lineage>
        <taxon>Eukaryota</taxon>
        <taxon>Viridiplantae</taxon>
        <taxon>Chlorophyta</taxon>
        <taxon>Chloropicophyceae</taxon>
        <taxon>Chloropicales</taxon>
        <taxon>Chloropicaceae</taxon>
        <taxon>Chloropicon</taxon>
    </lineage>
</organism>
<dbReference type="EMBL" id="CP031034">
    <property type="protein sequence ID" value="QDZ18434.1"/>
    <property type="molecule type" value="Genomic_DNA"/>
</dbReference>
<feature type="region of interest" description="Disordered" evidence="1">
    <location>
        <begin position="46"/>
        <end position="74"/>
    </location>
</feature>
<evidence type="ECO:0000256" key="1">
    <source>
        <dbReference type="SAM" id="MobiDB-lite"/>
    </source>
</evidence>
<dbReference type="InterPro" id="IPR029071">
    <property type="entry name" value="Ubiquitin-like_domsf"/>
</dbReference>
<dbReference type="STRING" id="1764295.A0A5B8ME42"/>
<dbReference type="SMART" id="SM00594">
    <property type="entry name" value="UAS"/>
    <property type="match status" value="1"/>
</dbReference>
<reference evidence="3 4" key="1">
    <citation type="submission" date="2018-07" db="EMBL/GenBank/DDBJ databases">
        <title>The complete nuclear genome of the prasinophyte Chloropicon primus (CCMP1205).</title>
        <authorList>
            <person name="Pombert J.-F."/>
            <person name="Otis C."/>
            <person name="Turmel M."/>
            <person name="Lemieux C."/>
        </authorList>
    </citation>
    <scope>NUCLEOTIDE SEQUENCE [LARGE SCALE GENOMIC DNA]</scope>
    <source>
        <strain evidence="3 4">CCMP1205</strain>
    </source>
</reference>
<accession>A0A5B8ME42</accession>
<keyword evidence="4" id="KW-1185">Reference proteome</keyword>
<protein>
    <recommendedName>
        <fullName evidence="2">UBX domain-containing protein</fullName>
    </recommendedName>
</protein>
<dbReference type="AlphaFoldDB" id="A0A5B8ME42"/>
<feature type="domain" description="UBX" evidence="2">
    <location>
        <begin position="303"/>
        <end position="381"/>
    </location>
</feature>
<dbReference type="CDD" id="cd14273">
    <property type="entry name" value="UBA_TAP-C_like"/>
    <property type="match status" value="1"/>
</dbReference>
<dbReference type="OrthoDB" id="270602at2759"/>
<dbReference type="GO" id="GO:0043130">
    <property type="term" value="F:ubiquitin binding"/>
    <property type="evidence" value="ECO:0007669"/>
    <property type="project" value="TreeGrafter"/>
</dbReference>
<dbReference type="Gene3D" id="3.10.20.90">
    <property type="entry name" value="Phosphatidylinositol 3-kinase Catalytic Subunit, Chain A, domain 1"/>
    <property type="match status" value="1"/>
</dbReference>
<dbReference type="GO" id="GO:0043161">
    <property type="term" value="P:proteasome-mediated ubiquitin-dependent protein catabolic process"/>
    <property type="evidence" value="ECO:0007669"/>
    <property type="project" value="TreeGrafter"/>
</dbReference>
<dbReference type="GO" id="GO:0005634">
    <property type="term" value="C:nucleus"/>
    <property type="evidence" value="ECO:0007669"/>
    <property type="project" value="TreeGrafter"/>
</dbReference>